<feature type="signal peptide" evidence="1">
    <location>
        <begin position="1"/>
        <end position="22"/>
    </location>
</feature>
<organism evidence="2 3">
    <name type="scientific">Roseateles albus</name>
    <dbReference type="NCBI Taxonomy" id="2987525"/>
    <lineage>
        <taxon>Bacteria</taxon>
        <taxon>Pseudomonadati</taxon>
        <taxon>Pseudomonadota</taxon>
        <taxon>Betaproteobacteria</taxon>
        <taxon>Burkholderiales</taxon>
        <taxon>Sphaerotilaceae</taxon>
        <taxon>Roseateles</taxon>
    </lineage>
</organism>
<dbReference type="Proteomes" id="UP001221189">
    <property type="component" value="Unassembled WGS sequence"/>
</dbReference>
<feature type="chain" id="PRO_5047137560" evidence="1">
    <location>
        <begin position="23"/>
        <end position="129"/>
    </location>
</feature>
<name>A0ABT5KHR0_9BURK</name>
<protein>
    <submittedName>
        <fullName evidence="2">Uncharacterized protein</fullName>
    </submittedName>
</protein>
<proteinExistence type="predicted"/>
<keyword evidence="1" id="KW-0732">Signal</keyword>
<evidence type="ECO:0000313" key="3">
    <source>
        <dbReference type="Proteomes" id="UP001221189"/>
    </source>
</evidence>
<accession>A0ABT5KHR0</accession>
<keyword evidence="3" id="KW-1185">Reference proteome</keyword>
<dbReference type="EMBL" id="JAQQXT010000011">
    <property type="protein sequence ID" value="MDC8773395.1"/>
    <property type="molecule type" value="Genomic_DNA"/>
</dbReference>
<dbReference type="RefSeq" id="WP_273601523.1">
    <property type="nucleotide sequence ID" value="NZ_JAQQXT010000011.1"/>
</dbReference>
<reference evidence="2 3" key="1">
    <citation type="submission" date="2022-10" db="EMBL/GenBank/DDBJ databases">
        <title>Paucibacter sp. hw1 Genome sequencing.</title>
        <authorList>
            <person name="Park S."/>
        </authorList>
    </citation>
    <scope>NUCLEOTIDE SEQUENCE [LARGE SCALE GENOMIC DNA]</scope>
    <source>
        <strain evidence="3">hw1</strain>
    </source>
</reference>
<sequence length="129" mass="13756">MKKTLHSSFFLAAALLSAAVAAQPSSAQQRYQQEMAACKSAQASQSRADCQREAGAALAEAKRGALVTDPAAYERNAHERCMALPAPERYECIARMRMPASGSVAGGGLLRELVTPENPPEKALEKPIK</sequence>
<evidence type="ECO:0000313" key="2">
    <source>
        <dbReference type="EMBL" id="MDC8773395.1"/>
    </source>
</evidence>
<evidence type="ECO:0000256" key="1">
    <source>
        <dbReference type="SAM" id="SignalP"/>
    </source>
</evidence>
<gene>
    <name evidence="2" type="ORF">PRZ03_17570</name>
</gene>
<comment type="caution">
    <text evidence="2">The sequence shown here is derived from an EMBL/GenBank/DDBJ whole genome shotgun (WGS) entry which is preliminary data.</text>
</comment>